<feature type="domain" description="HTH CENPB-type" evidence="8">
    <location>
        <begin position="767"/>
        <end position="839"/>
    </location>
</feature>
<dbReference type="PROSITE" id="PS51253">
    <property type="entry name" value="HTH_CENPB"/>
    <property type="match status" value="1"/>
</dbReference>
<dbReference type="InterPro" id="IPR050863">
    <property type="entry name" value="CenT-Element_Derived"/>
</dbReference>
<evidence type="ECO:0000256" key="3">
    <source>
        <dbReference type="ARBA" id="ARBA00023242"/>
    </source>
</evidence>
<feature type="compositionally biased region" description="Gly residues" evidence="5">
    <location>
        <begin position="877"/>
        <end position="888"/>
    </location>
</feature>
<dbReference type="Pfam" id="PF04218">
    <property type="entry name" value="CENP-B_N"/>
    <property type="match status" value="1"/>
</dbReference>
<name>A0AAE1PS18_9EUCA</name>
<organism evidence="9 10">
    <name type="scientific">Petrolisthes manimaculis</name>
    <dbReference type="NCBI Taxonomy" id="1843537"/>
    <lineage>
        <taxon>Eukaryota</taxon>
        <taxon>Metazoa</taxon>
        <taxon>Ecdysozoa</taxon>
        <taxon>Arthropoda</taxon>
        <taxon>Crustacea</taxon>
        <taxon>Multicrustacea</taxon>
        <taxon>Malacostraca</taxon>
        <taxon>Eumalacostraca</taxon>
        <taxon>Eucarida</taxon>
        <taxon>Decapoda</taxon>
        <taxon>Pleocyemata</taxon>
        <taxon>Anomura</taxon>
        <taxon>Galatheoidea</taxon>
        <taxon>Porcellanidae</taxon>
        <taxon>Petrolisthes</taxon>
    </lineage>
</organism>
<feature type="domain" description="HTH psq-type" evidence="7">
    <location>
        <begin position="701"/>
        <end position="752"/>
    </location>
</feature>
<evidence type="ECO:0000259" key="8">
    <source>
        <dbReference type="PROSITE" id="PS51253"/>
    </source>
</evidence>
<feature type="region of interest" description="Disordered" evidence="5">
    <location>
        <begin position="841"/>
        <end position="892"/>
    </location>
</feature>
<dbReference type="Gene3D" id="1.10.10.60">
    <property type="entry name" value="Homeodomain-like"/>
    <property type="match status" value="2"/>
</dbReference>
<dbReference type="InterPro" id="IPR006600">
    <property type="entry name" value="HTH_CenpB_DNA-bd_dom"/>
</dbReference>
<reference evidence="9" key="1">
    <citation type="submission" date="2023-11" db="EMBL/GenBank/DDBJ databases">
        <title>Genome assemblies of two species of porcelain crab, Petrolisthes cinctipes and Petrolisthes manimaculis (Anomura: Porcellanidae).</title>
        <authorList>
            <person name="Angst P."/>
        </authorList>
    </citation>
    <scope>NUCLEOTIDE SEQUENCE</scope>
    <source>
        <strain evidence="9">PB745_02</strain>
        <tissue evidence="9">Gill</tissue>
    </source>
</reference>
<keyword evidence="10" id="KW-1185">Reference proteome</keyword>
<accession>A0AAE1PS18</accession>
<dbReference type="Gene3D" id="3.30.710.10">
    <property type="entry name" value="Potassium Channel Kv1.1, Chain A"/>
    <property type="match status" value="1"/>
</dbReference>
<dbReference type="InterPro" id="IPR009057">
    <property type="entry name" value="Homeodomain-like_sf"/>
</dbReference>
<evidence type="ECO:0000256" key="4">
    <source>
        <dbReference type="PROSITE-ProRule" id="PRU00320"/>
    </source>
</evidence>
<feature type="region of interest" description="Disordered" evidence="5">
    <location>
        <begin position="134"/>
        <end position="163"/>
    </location>
</feature>
<sequence>MGLGGGEQQLRFRWNDHTQHLAKVLTLQRLEERFCDATLVSDDGFVMKAHQAVLASTSAYFRRALAQVSQGQHPTVVLQGANAAELSCILDYMYQGNTQVEQRMMEGVLAVADMLEVKGLSRLHLTSLPTTTTSATSFSTTSSSTITTSTTTPVSPSNTSILPNSTTTVPSSNMLASVPPTHITATPATSVSSSPVSSLSITSASSFSTTNVSSFSTALASSLSNTPVSPLSTSSVLPLPTATSLPLNSVSHSPTLLTLPSSMMHPSSTSALSATSLSHCSISSSQGSLPQVLSCAQALHSTPPTLPSSTLLSASSCALSSNPLTSVTPLTLPNTGICLAASSSTPVLSTNPVTMSFTPTFSCTPTFSSTCPTVSSTPALSSTLQTLPSALSTLSSTCLDLSMTRHQPPSPRDNQDKVGGGETAGEGDAVIEARGRDESEEEEEEEEDEEGVEEDMVLRKRRRLMEEMERLVEERERGVEEKEREVEEREKRRSITLTAITTVTESGGGGGCQSLPQSNGNRGCVTGMGTGTGLVRTLEVPCEDGPLTISLTTGLGSGTTRGILARHKPLSCPALAQKRVKRKGRVRRSIEDSQQRGTRLEMNGRTNTRALDLFRKSEDLAPASGLPTCQASTEQVNVNCDLSFPDEDNPTLDGSTRVAPDSPSHSDSESGAKGSREGRRAGVQFPAISPMALFSLPPAPVRGKQRRTSLTLEQKVRVIEAHLGGRSQRQIAAQAGVGKTQVSGILRRRAELLAAYRDSLLRGDKVTGRRRRRSEYQTLNQHLIQWYRHMTAAAGVTVTTGMLRAKALQLAPQLGHKDFRASNGWLATFKANHNLKFSRQRRAETGHSGGCPPSSRGPREVPSHFFEDEDGEATGDPPGGHQEGGEGQVTGPVEEAATPDLTVTRPAPASQASSSSSTPGEQVGALIHPGLAGAAIHKPTQMVNASLGANLTAAAAAYTLTRDLSRDLGRDPGGPTDLAAMNPTSLNHPVPLNVARAGVEAPLAKPPDPPQATYKSEEAGSSYPYDPQARLNDPARPPSEYNYTHYGFPGGYYGAYHFLGQY</sequence>
<protein>
    <submittedName>
        <fullName evidence="9">Uncharacterized protein</fullName>
    </submittedName>
</protein>
<dbReference type="SMART" id="SM00225">
    <property type="entry name" value="BTB"/>
    <property type="match status" value="1"/>
</dbReference>
<dbReference type="PANTHER" id="PTHR19303">
    <property type="entry name" value="TRANSPOSON"/>
    <property type="match status" value="1"/>
</dbReference>
<evidence type="ECO:0000259" key="7">
    <source>
        <dbReference type="PROSITE" id="PS50960"/>
    </source>
</evidence>
<feature type="DNA-binding region" description="H-T-H motif" evidence="4">
    <location>
        <begin position="728"/>
        <end position="748"/>
    </location>
</feature>
<dbReference type="PROSITE" id="PS50097">
    <property type="entry name" value="BTB"/>
    <property type="match status" value="1"/>
</dbReference>
<feature type="region of interest" description="Disordered" evidence="5">
    <location>
        <begin position="640"/>
        <end position="679"/>
    </location>
</feature>
<dbReference type="SUPFAM" id="SSF46689">
    <property type="entry name" value="Homeodomain-like"/>
    <property type="match status" value="2"/>
</dbReference>
<keyword evidence="2 4" id="KW-0238">DNA-binding</keyword>
<proteinExistence type="predicted"/>
<feature type="region of interest" description="Disordered" evidence="5">
    <location>
        <begin position="904"/>
        <end position="924"/>
    </location>
</feature>
<dbReference type="EMBL" id="JAWZYT010001422">
    <property type="protein sequence ID" value="KAK4312310.1"/>
    <property type="molecule type" value="Genomic_DNA"/>
</dbReference>
<feature type="region of interest" description="Disordered" evidence="5">
    <location>
        <begin position="1001"/>
        <end position="1038"/>
    </location>
</feature>
<dbReference type="Pfam" id="PF00651">
    <property type="entry name" value="BTB"/>
    <property type="match status" value="1"/>
</dbReference>
<evidence type="ECO:0000313" key="9">
    <source>
        <dbReference type="EMBL" id="KAK4312310.1"/>
    </source>
</evidence>
<dbReference type="PANTHER" id="PTHR19303:SF73">
    <property type="entry name" value="PROTEIN PDC2"/>
    <property type="match status" value="1"/>
</dbReference>
<evidence type="ECO:0000256" key="2">
    <source>
        <dbReference type="ARBA" id="ARBA00023125"/>
    </source>
</evidence>
<gene>
    <name evidence="9" type="ORF">Pmani_016239</name>
</gene>
<feature type="compositionally biased region" description="Basic and acidic residues" evidence="5">
    <location>
        <begin position="857"/>
        <end position="866"/>
    </location>
</feature>
<dbReference type="SMART" id="SM00674">
    <property type="entry name" value="CENPB"/>
    <property type="match status" value="1"/>
</dbReference>
<dbReference type="SUPFAM" id="SSF54695">
    <property type="entry name" value="POZ domain"/>
    <property type="match status" value="1"/>
</dbReference>
<feature type="domain" description="BTB" evidence="6">
    <location>
        <begin position="35"/>
        <end position="102"/>
    </location>
</feature>
<feature type="compositionally biased region" description="Low complexity" evidence="5">
    <location>
        <begin position="906"/>
        <end position="919"/>
    </location>
</feature>
<dbReference type="InterPro" id="IPR011333">
    <property type="entry name" value="SKP1/BTB/POZ_sf"/>
</dbReference>
<dbReference type="AlphaFoldDB" id="A0AAE1PS18"/>
<feature type="region of interest" description="Disordered" evidence="5">
    <location>
        <begin position="401"/>
        <end position="456"/>
    </location>
</feature>
<dbReference type="PROSITE" id="PS50960">
    <property type="entry name" value="HTH_PSQ"/>
    <property type="match status" value="1"/>
</dbReference>
<dbReference type="InterPro" id="IPR007889">
    <property type="entry name" value="HTH_Psq"/>
</dbReference>
<evidence type="ECO:0000313" key="10">
    <source>
        <dbReference type="Proteomes" id="UP001292094"/>
    </source>
</evidence>
<comment type="caution">
    <text evidence="9">The sequence shown here is derived from an EMBL/GenBank/DDBJ whole genome shotgun (WGS) entry which is preliminary data.</text>
</comment>
<dbReference type="Proteomes" id="UP001292094">
    <property type="component" value="Unassembled WGS sequence"/>
</dbReference>
<dbReference type="InterPro" id="IPR000210">
    <property type="entry name" value="BTB/POZ_dom"/>
</dbReference>
<comment type="subcellular location">
    <subcellularLocation>
        <location evidence="1 4">Nucleus</location>
    </subcellularLocation>
</comment>
<dbReference type="GO" id="GO:0005634">
    <property type="term" value="C:nucleus"/>
    <property type="evidence" value="ECO:0007669"/>
    <property type="project" value="UniProtKB-SubCell"/>
</dbReference>
<feature type="compositionally biased region" description="Low complexity" evidence="5">
    <location>
        <begin position="134"/>
        <end position="160"/>
    </location>
</feature>
<feature type="compositionally biased region" description="Basic and acidic residues" evidence="5">
    <location>
        <begin position="664"/>
        <end position="679"/>
    </location>
</feature>
<evidence type="ECO:0000256" key="1">
    <source>
        <dbReference type="ARBA" id="ARBA00004123"/>
    </source>
</evidence>
<dbReference type="GO" id="GO:0003677">
    <property type="term" value="F:DNA binding"/>
    <property type="evidence" value="ECO:0007669"/>
    <property type="project" value="UniProtKB-UniRule"/>
</dbReference>
<feature type="region of interest" description="Disordered" evidence="5">
    <location>
        <begin position="583"/>
        <end position="608"/>
    </location>
</feature>
<evidence type="ECO:0000256" key="5">
    <source>
        <dbReference type="SAM" id="MobiDB-lite"/>
    </source>
</evidence>
<feature type="compositionally biased region" description="Acidic residues" evidence="5">
    <location>
        <begin position="438"/>
        <end position="455"/>
    </location>
</feature>
<feature type="region of interest" description="Disordered" evidence="5">
    <location>
        <begin position="967"/>
        <end position="987"/>
    </location>
</feature>
<evidence type="ECO:0000259" key="6">
    <source>
        <dbReference type="PROSITE" id="PS50097"/>
    </source>
</evidence>
<dbReference type="Pfam" id="PF03221">
    <property type="entry name" value="HTH_Tnp_Tc5"/>
    <property type="match status" value="1"/>
</dbReference>
<keyword evidence="3 4" id="KW-0539">Nucleus</keyword>